<name>A0ABP6CSZ6_9ACTN</name>
<evidence type="ECO:0000256" key="2">
    <source>
        <dbReference type="ARBA" id="ARBA00023125"/>
    </source>
</evidence>
<dbReference type="Proteomes" id="UP001500151">
    <property type="component" value="Unassembled WGS sequence"/>
</dbReference>
<sequence>MSGRTGEPGTGAGTGGGGPGREDVASVPGGGRTHTLGLLYPPAGRGRHYTAMQLDFIGGVAETATEYGYDLLLSPSESENEPSFQRILAERPVDGLIVMEIRRDDDRVEHLAKAGFPFVTIGRNRRAEETGWVDVDFAGLAGSCVQHLVDLGHSRIAFVNRSAQLFESGYGFAHLALEGYTEAMGRLELTPHAYLCDDDIAGGEAVLERILRDDPATTSIVTMNEAALGGLYRGLTRHGRAVPRDFSVVGVAAGRWAEQVTPELTAAEIPAAEMSRVGVELMVERLTSPGAPPRHVLLKPLISLRASTGRCRAVPGTEPEPALPDFPDIPDFPGSDF</sequence>
<feature type="domain" description="Transcriptional regulator LacI/GalR-like sensor" evidence="5">
    <location>
        <begin position="145"/>
        <end position="308"/>
    </location>
</feature>
<dbReference type="PANTHER" id="PTHR30146:SF109">
    <property type="entry name" value="HTH-TYPE TRANSCRIPTIONAL REGULATOR GALS"/>
    <property type="match status" value="1"/>
</dbReference>
<dbReference type="InterPro" id="IPR028082">
    <property type="entry name" value="Peripla_BP_I"/>
</dbReference>
<keyword evidence="1" id="KW-0805">Transcription regulation</keyword>
<comment type="caution">
    <text evidence="6">The sequence shown here is derived from an EMBL/GenBank/DDBJ whole genome shotgun (WGS) entry which is preliminary data.</text>
</comment>
<dbReference type="Gene3D" id="3.40.50.2300">
    <property type="match status" value="2"/>
</dbReference>
<keyword evidence="3" id="KW-0804">Transcription</keyword>
<evidence type="ECO:0000259" key="5">
    <source>
        <dbReference type="Pfam" id="PF13377"/>
    </source>
</evidence>
<evidence type="ECO:0000313" key="6">
    <source>
        <dbReference type="EMBL" id="GAA2625265.1"/>
    </source>
</evidence>
<dbReference type="EMBL" id="BAAASJ010000016">
    <property type="protein sequence ID" value="GAA2625265.1"/>
    <property type="molecule type" value="Genomic_DNA"/>
</dbReference>
<reference evidence="7" key="1">
    <citation type="journal article" date="2019" name="Int. J. Syst. Evol. Microbiol.">
        <title>The Global Catalogue of Microorganisms (GCM) 10K type strain sequencing project: providing services to taxonomists for standard genome sequencing and annotation.</title>
        <authorList>
            <consortium name="The Broad Institute Genomics Platform"/>
            <consortium name="The Broad Institute Genome Sequencing Center for Infectious Disease"/>
            <person name="Wu L."/>
            <person name="Ma J."/>
        </authorList>
    </citation>
    <scope>NUCLEOTIDE SEQUENCE [LARGE SCALE GENOMIC DNA]</scope>
    <source>
        <strain evidence="7">JCM 4524</strain>
    </source>
</reference>
<proteinExistence type="predicted"/>
<evidence type="ECO:0000256" key="4">
    <source>
        <dbReference type="SAM" id="MobiDB-lite"/>
    </source>
</evidence>
<evidence type="ECO:0000313" key="7">
    <source>
        <dbReference type="Proteomes" id="UP001500151"/>
    </source>
</evidence>
<dbReference type="InterPro" id="IPR046335">
    <property type="entry name" value="LacI/GalR-like_sensor"/>
</dbReference>
<feature type="region of interest" description="Disordered" evidence="4">
    <location>
        <begin position="1"/>
        <end position="33"/>
    </location>
</feature>
<keyword evidence="7" id="KW-1185">Reference proteome</keyword>
<dbReference type="GO" id="GO:0003677">
    <property type="term" value="F:DNA binding"/>
    <property type="evidence" value="ECO:0007669"/>
    <property type="project" value="UniProtKB-KW"/>
</dbReference>
<organism evidence="6 7">
    <name type="scientific">Streptomyces vastus</name>
    <dbReference type="NCBI Taxonomy" id="285451"/>
    <lineage>
        <taxon>Bacteria</taxon>
        <taxon>Bacillati</taxon>
        <taxon>Actinomycetota</taxon>
        <taxon>Actinomycetes</taxon>
        <taxon>Kitasatosporales</taxon>
        <taxon>Streptomycetaceae</taxon>
        <taxon>Streptomyces</taxon>
    </lineage>
</organism>
<dbReference type="Pfam" id="PF13377">
    <property type="entry name" value="Peripla_BP_3"/>
    <property type="match status" value="1"/>
</dbReference>
<gene>
    <name evidence="6" type="ORF">GCM10010307_12190</name>
</gene>
<dbReference type="RefSeq" id="WP_344387984.1">
    <property type="nucleotide sequence ID" value="NZ_BAAASJ010000016.1"/>
</dbReference>
<evidence type="ECO:0000256" key="3">
    <source>
        <dbReference type="ARBA" id="ARBA00023163"/>
    </source>
</evidence>
<accession>A0ABP6CSZ6</accession>
<keyword evidence="2 6" id="KW-0238">DNA-binding</keyword>
<feature type="region of interest" description="Disordered" evidence="4">
    <location>
        <begin position="312"/>
        <end position="337"/>
    </location>
</feature>
<evidence type="ECO:0000256" key="1">
    <source>
        <dbReference type="ARBA" id="ARBA00023015"/>
    </source>
</evidence>
<dbReference type="SUPFAM" id="SSF53822">
    <property type="entry name" value="Periplasmic binding protein-like I"/>
    <property type="match status" value="1"/>
</dbReference>
<dbReference type="PANTHER" id="PTHR30146">
    <property type="entry name" value="LACI-RELATED TRANSCRIPTIONAL REPRESSOR"/>
    <property type="match status" value="1"/>
</dbReference>
<protein>
    <submittedName>
        <fullName evidence="6">LacI family DNA-binding transcriptional regulator</fullName>
    </submittedName>
</protein>
<feature type="compositionally biased region" description="Gly residues" evidence="4">
    <location>
        <begin position="1"/>
        <end position="19"/>
    </location>
</feature>